<keyword evidence="1" id="KW-1133">Transmembrane helix</keyword>
<keyword evidence="1" id="KW-0472">Membrane</keyword>
<protein>
    <recommendedName>
        <fullName evidence="4">Type 4 fimbrial biogenesis protein PilX N-terminal domain-containing protein</fullName>
    </recommendedName>
</protein>
<dbReference type="EMBL" id="MHLH01000010">
    <property type="protein sequence ID" value="OGZ04191.1"/>
    <property type="molecule type" value="Genomic_DNA"/>
</dbReference>
<dbReference type="STRING" id="1798657.A2648_01230"/>
<name>A0A1G2CU35_9BACT</name>
<feature type="transmembrane region" description="Helical" evidence="1">
    <location>
        <begin position="20"/>
        <end position="41"/>
    </location>
</feature>
<keyword evidence="1" id="KW-0812">Transmembrane</keyword>
<proteinExistence type="predicted"/>
<reference evidence="2 3" key="1">
    <citation type="journal article" date="2016" name="Nat. Commun.">
        <title>Thousands of microbial genomes shed light on interconnected biogeochemical processes in an aquifer system.</title>
        <authorList>
            <person name="Anantharaman K."/>
            <person name="Brown C.T."/>
            <person name="Hug L.A."/>
            <person name="Sharon I."/>
            <person name="Castelle C.J."/>
            <person name="Probst A.J."/>
            <person name="Thomas B.C."/>
            <person name="Singh A."/>
            <person name="Wilkins M.J."/>
            <person name="Karaoz U."/>
            <person name="Brodie E.L."/>
            <person name="Williams K.H."/>
            <person name="Hubbard S.S."/>
            <person name="Banfield J.F."/>
        </authorList>
    </citation>
    <scope>NUCLEOTIDE SEQUENCE [LARGE SCALE GENOMIC DNA]</scope>
</reference>
<evidence type="ECO:0000313" key="2">
    <source>
        <dbReference type="EMBL" id="OGZ04191.1"/>
    </source>
</evidence>
<dbReference type="AlphaFoldDB" id="A0A1G2CU35"/>
<comment type="caution">
    <text evidence="2">The sequence shown here is derived from an EMBL/GenBank/DDBJ whole genome shotgun (WGS) entry which is preliminary data.</text>
</comment>
<evidence type="ECO:0000313" key="3">
    <source>
        <dbReference type="Proteomes" id="UP000178841"/>
    </source>
</evidence>
<gene>
    <name evidence="2" type="ORF">A2648_01230</name>
</gene>
<evidence type="ECO:0000256" key="1">
    <source>
        <dbReference type="SAM" id="Phobius"/>
    </source>
</evidence>
<organism evidence="2 3">
    <name type="scientific">Candidatus Lloydbacteria bacterium RIFCSPHIGHO2_01_FULL_41_20</name>
    <dbReference type="NCBI Taxonomy" id="1798657"/>
    <lineage>
        <taxon>Bacteria</taxon>
        <taxon>Candidatus Lloydiibacteriota</taxon>
    </lineage>
</organism>
<accession>A0A1G2CU35</accession>
<sequence>MNKLQVTSYKLQISQRGFILSLAVLISAVILSIGLSVYNIISKEVILASSGRESHFAFYAADTATECALFWDVKQGIFATSTDSLTYGQSGTVDAKCDGVTILPIAVTGDQSSAVSSFGFSGAHYCASVTVSKSGNGTTIESRGYNTCVLTDPMRLERAISLSY</sequence>
<dbReference type="Proteomes" id="UP000178841">
    <property type="component" value="Unassembled WGS sequence"/>
</dbReference>
<evidence type="ECO:0008006" key="4">
    <source>
        <dbReference type="Google" id="ProtNLM"/>
    </source>
</evidence>